<dbReference type="GO" id="GO:0004619">
    <property type="term" value="F:phosphoglycerate mutase activity"/>
    <property type="evidence" value="ECO:0007669"/>
    <property type="project" value="UniProtKB-UniRule"/>
</dbReference>
<dbReference type="InterPro" id="IPR005952">
    <property type="entry name" value="Phosphogly_mut1"/>
</dbReference>
<dbReference type="InterPro" id="IPR013078">
    <property type="entry name" value="His_Pase_superF_clade-1"/>
</dbReference>
<dbReference type="PIRSF" id="PIRSF000709">
    <property type="entry name" value="6PFK_2-Ptase"/>
    <property type="match status" value="1"/>
</dbReference>
<evidence type="ECO:0000313" key="12">
    <source>
        <dbReference type="Proteomes" id="UP000192602"/>
    </source>
</evidence>
<comment type="pathway">
    <text evidence="6 10">Carbohydrate degradation; glycolysis; pyruvate from D-glyceraldehyde 3-phosphate: step 3/5.</text>
</comment>
<keyword evidence="5 6" id="KW-0413">Isomerase</keyword>
<evidence type="ECO:0000256" key="1">
    <source>
        <dbReference type="ARBA" id="ARBA00000380"/>
    </source>
</evidence>
<evidence type="ECO:0000256" key="3">
    <source>
        <dbReference type="ARBA" id="ARBA00022432"/>
    </source>
</evidence>
<dbReference type="RefSeq" id="WP_084275914.1">
    <property type="nucleotide sequence ID" value="NZ_AP026671.1"/>
</dbReference>
<keyword evidence="3 6" id="KW-0312">Gluconeogenesis</keyword>
<feature type="active site" description="Tele-phosphohistidine intermediate" evidence="6 7">
    <location>
        <position position="8"/>
    </location>
</feature>
<dbReference type="SUPFAM" id="SSF53254">
    <property type="entry name" value="Phosphoglycerate mutase-like"/>
    <property type="match status" value="1"/>
</dbReference>
<keyword evidence="12" id="KW-1185">Reference proteome</keyword>
<gene>
    <name evidence="6" type="primary">gpmA</name>
    <name evidence="11" type="ORF">SAMN05660197_1520</name>
</gene>
<evidence type="ECO:0000256" key="2">
    <source>
        <dbReference type="ARBA" id="ARBA00006717"/>
    </source>
</evidence>
<evidence type="ECO:0000256" key="9">
    <source>
        <dbReference type="PIRSR" id="PIRSR613078-3"/>
    </source>
</evidence>
<evidence type="ECO:0000256" key="8">
    <source>
        <dbReference type="PIRSR" id="PIRSR613078-2"/>
    </source>
</evidence>
<dbReference type="InterPro" id="IPR029033">
    <property type="entry name" value="His_PPase_superfam"/>
</dbReference>
<feature type="site" description="Transition state stabilizer" evidence="6 9">
    <location>
        <position position="182"/>
    </location>
</feature>
<feature type="binding site" evidence="6 8">
    <location>
        <begin position="113"/>
        <end position="114"/>
    </location>
    <ligand>
        <name>substrate</name>
    </ligand>
</feature>
<dbReference type="GO" id="GO:0006096">
    <property type="term" value="P:glycolytic process"/>
    <property type="evidence" value="ECO:0007669"/>
    <property type="project" value="UniProtKB-UniRule"/>
</dbReference>
<proteinExistence type="inferred from homology"/>
<comment type="catalytic activity">
    <reaction evidence="1 6 10">
        <text>(2R)-2-phosphoglycerate = (2R)-3-phosphoglycerate</text>
        <dbReference type="Rhea" id="RHEA:15901"/>
        <dbReference type="ChEBI" id="CHEBI:58272"/>
        <dbReference type="ChEBI" id="CHEBI:58289"/>
        <dbReference type="EC" id="5.4.2.11"/>
    </reaction>
</comment>
<sequence>MKLVLIRHGQSEWNAKNLFTGWIDVELSEKGKEEAKKAGKLLKEAEIFPNICYTSYLKRAIHTAQIALCELGWEHIDVLRSWKLNERHYGDWQGKNKNEVKEKYGEELFMAVRRGYDTPPPPIEESEPDFEERYPVDLKYANIGYHPKSESLKDTRERVIEYFYEEIVPSLLVYGDVMIAAHGNSLRALIMYLENIAPEDIHKIEIPTGTPIVYDLTKELKIKNKTIYNH</sequence>
<evidence type="ECO:0000256" key="5">
    <source>
        <dbReference type="ARBA" id="ARBA00023235"/>
    </source>
</evidence>
<evidence type="ECO:0000256" key="4">
    <source>
        <dbReference type="ARBA" id="ARBA00023152"/>
    </source>
</evidence>
<comment type="similarity">
    <text evidence="2 6">Belongs to the phosphoglycerate mutase family. BPG-dependent PGAM subfamily.</text>
</comment>
<dbReference type="PROSITE" id="PS00175">
    <property type="entry name" value="PG_MUTASE"/>
    <property type="match status" value="1"/>
</dbReference>
<evidence type="ECO:0000256" key="10">
    <source>
        <dbReference type="RuleBase" id="RU004512"/>
    </source>
</evidence>
<dbReference type="HAMAP" id="MF_01039">
    <property type="entry name" value="PGAM_GpmA"/>
    <property type="match status" value="1"/>
</dbReference>
<feature type="binding site" evidence="6 8">
    <location>
        <position position="59"/>
    </location>
    <ligand>
        <name>substrate</name>
    </ligand>
</feature>
<dbReference type="UniPathway" id="UPA00109">
    <property type="reaction ID" value="UER00186"/>
</dbReference>
<dbReference type="AlphaFoldDB" id="A0A1W1WTQ5"/>
<dbReference type="InterPro" id="IPR001345">
    <property type="entry name" value="PG/BPGM_mutase_AS"/>
</dbReference>
<dbReference type="NCBIfam" id="TIGR01258">
    <property type="entry name" value="pgm_1"/>
    <property type="match status" value="1"/>
</dbReference>
<feature type="binding site" evidence="6 8">
    <location>
        <begin position="7"/>
        <end position="14"/>
    </location>
    <ligand>
        <name>substrate</name>
    </ligand>
</feature>
<dbReference type="OrthoDB" id="9781415at2"/>
<dbReference type="STRING" id="1069081.SAMN05660197_1520"/>
<dbReference type="SMART" id="SM00855">
    <property type="entry name" value="PGAM"/>
    <property type="match status" value="1"/>
</dbReference>
<reference evidence="12" key="1">
    <citation type="submission" date="2017-04" db="EMBL/GenBank/DDBJ databases">
        <authorList>
            <person name="Varghese N."/>
            <person name="Submissions S."/>
        </authorList>
    </citation>
    <scope>NUCLEOTIDE SEQUENCE [LARGE SCALE GENOMIC DNA]</scope>
    <source>
        <strain evidence="12">DSM 16512</strain>
    </source>
</reference>
<feature type="binding site" evidence="6 8">
    <location>
        <begin position="183"/>
        <end position="184"/>
    </location>
    <ligand>
        <name>substrate</name>
    </ligand>
</feature>
<feature type="binding site" evidence="6 8">
    <location>
        <position position="97"/>
    </location>
    <ligand>
        <name>substrate</name>
    </ligand>
</feature>
<accession>A0A1W1WTQ5</accession>
<dbReference type="Pfam" id="PF00300">
    <property type="entry name" value="His_Phos_1"/>
    <property type="match status" value="1"/>
</dbReference>
<dbReference type="Proteomes" id="UP000192602">
    <property type="component" value="Unassembled WGS sequence"/>
</dbReference>
<organism evidence="11 12">
    <name type="scientific">Nitratiruptor tergarcus DSM 16512</name>
    <dbReference type="NCBI Taxonomy" id="1069081"/>
    <lineage>
        <taxon>Bacteria</taxon>
        <taxon>Pseudomonadati</taxon>
        <taxon>Campylobacterota</taxon>
        <taxon>Epsilonproteobacteria</taxon>
        <taxon>Nautiliales</taxon>
        <taxon>Nitratiruptoraceae</taxon>
        <taxon>Nitratiruptor</taxon>
    </lineage>
</organism>
<dbReference type="EC" id="5.4.2.11" evidence="6 10"/>
<feature type="active site" description="Proton donor/acceptor" evidence="6 7">
    <location>
        <position position="86"/>
    </location>
</feature>
<dbReference type="EMBL" id="FWWZ01000001">
    <property type="protein sequence ID" value="SMC09698.1"/>
    <property type="molecule type" value="Genomic_DNA"/>
</dbReference>
<dbReference type="PANTHER" id="PTHR11931">
    <property type="entry name" value="PHOSPHOGLYCERATE MUTASE"/>
    <property type="match status" value="1"/>
</dbReference>
<dbReference type="Gene3D" id="3.40.50.1240">
    <property type="entry name" value="Phosphoglycerate mutase-like"/>
    <property type="match status" value="1"/>
</dbReference>
<evidence type="ECO:0000256" key="6">
    <source>
        <dbReference type="HAMAP-Rule" id="MF_01039"/>
    </source>
</evidence>
<keyword evidence="4 6" id="KW-0324">Glycolysis</keyword>
<feature type="binding site" evidence="6 8">
    <location>
        <begin position="20"/>
        <end position="21"/>
    </location>
    <ligand>
        <name>substrate</name>
    </ligand>
</feature>
<dbReference type="CDD" id="cd07067">
    <property type="entry name" value="HP_PGM_like"/>
    <property type="match status" value="1"/>
</dbReference>
<protein>
    <recommendedName>
        <fullName evidence="6 10">2,3-bisphosphoglycerate-dependent phosphoglycerate mutase</fullName>
        <shortName evidence="6">BPG-dependent PGAM</shortName>
        <shortName evidence="6">PGAM</shortName>
        <shortName evidence="6">Phosphoglyceromutase</shortName>
        <shortName evidence="6">dPGM</shortName>
        <ecNumber evidence="6 10">5.4.2.11</ecNumber>
    </recommendedName>
</protein>
<feature type="binding site" evidence="6 8">
    <location>
        <begin position="86"/>
        <end position="89"/>
    </location>
    <ligand>
        <name>substrate</name>
    </ligand>
</feature>
<name>A0A1W1WTQ5_9BACT</name>
<comment type="function">
    <text evidence="6 10">Catalyzes the interconversion of 2-phosphoglycerate and 3-phosphoglycerate.</text>
</comment>
<dbReference type="GO" id="GO:0006094">
    <property type="term" value="P:gluconeogenesis"/>
    <property type="evidence" value="ECO:0007669"/>
    <property type="project" value="UniProtKB-UniRule"/>
</dbReference>
<evidence type="ECO:0000313" key="11">
    <source>
        <dbReference type="EMBL" id="SMC09698.1"/>
    </source>
</evidence>
<evidence type="ECO:0000256" key="7">
    <source>
        <dbReference type="PIRSR" id="PIRSR613078-1"/>
    </source>
</evidence>
<dbReference type="FunFam" id="3.40.50.1240:FF:000003">
    <property type="entry name" value="2,3-bisphosphoglycerate-dependent phosphoglycerate mutase"/>
    <property type="match status" value="1"/>
</dbReference>